<protein>
    <submittedName>
        <fullName evidence="1">Voltage-gated potassium channel subunit beta-2</fullName>
    </submittedName>
</protein>
<evidence type="ECO:0000313" key="2">
    <source>
        <dbReference type="Proteomes" id="UP000693981"/>
    </source>
</evidence>
<dbReference type="GO" id="GO:0034220">
    <property type="term" value="P:monoatomic ion transmembrane transport"/>
    <property type="evidence" value="ECO:0007669"/>
    <property type="project" value="UniProtKB-KW"/>
</dbReference>
<keyword evidence="1" id="KW-0406">Ion transport</keyword>
<accession>A0A8T1WBW1</accession>
<proteinExistence type="predicted"/>
<comment type="caution">
    <text evidence="1">The sequence shown here is derived from an EMBL/GenBank/DDBJ whole genome shotgun (WGS) entry which is preliminary data.</text>
</comment>
<name>A0A8T1WBW1_9STRA</name>
<dbReference type="EMBL" id="JAGDFL010000403">
    <property type="protein sequence ID" value="KAG7389670.1"/>
    <property type="molecule type" value="Genomic_DNA"/>
</dbReference>
<sequence>MFQKGGPLAEKFEERAATADKYVPIVKELEENLKALEFVDKITPEVKAKIDAVVNFVPKVSEMDPFALVRGRYL</sequence>
<dbReference type="Proteomes" id="UP000693981">
    <property type="component" value="Unassembled WGS sequence"/>
</dbReference>
<evidence type="ECO:0000313" key="1">
    <source>
        <dbReference type="EMBL" id="KAG7389670.1"/>
    </source>
</evidence>
<keyword evidence="1" id="KW-0813">Transport</keyword>
<dbReference type="OrthoDB" id="2310150at2759"/>
<organism evidence="1 2">
    <name type="scientific">Phytophthora boehmeriae</name>
    <dbReference type="NCBI Taxonomy" id="109152"/>
    <lineage>
        <taxon>Eukaryota</taxon>
        <taxon>Sar</taxon>
        <taxon>Stramenopiles</taxon>
        <taxon>Oomycota</taxon>
        <taxon>Peronosporomycetes</taxon>
        <taxon>Peronosporales</taxon>
        <taxon>Peronosporaceae</taxon>
        <taxon>Phytophthora</taxon>
    </lineage>
</organism>
<dbReference type="AlphaFoldDB" id="A0A8T1WBW1"/>
<keyword evidence="1" id="KW-0407">Ion channel</keyword>
<keyword evidence="2" id="KW-1185">Reference proteome</keyword>
<gene>
    <name evidence="1" type="primary">KCNAB2_7</name>
    <name evidence="1" type="ORF">PHYBOEH_007385</name>
</gene>
<reference evidence="1" key="1">
    <citation type="submission" date="2021-02" db="EMBL/GenBank/DDBJ databases">
        <authorList>
            <person name="Palmer J.M."/>
        </authorList>
    </citation>
    <scope>NUCLEOTIDE SEQUENCE</scope>
    <source>
        <strain evidence="1">SCRP23</strain>
    </source>
</reference>